<dbReference type="CDD" id="cd07743">
    <property type="entry name" value="metallo-hydrolase-like_MBL-fold"/>
    <property type="match status" value="1"/>
</dbReference>
<protein>
    <submittedName>
        <fullName evidence="2">Glyoxylase, beta-lactamase superfamily II</fullName>
    </submittedName>
</protein>
<dbReference type="OrthoDB" id="11380at2"/>
<dbReference type="InterPro" id="IPR001279">
    <property type="entry name" value="Metallo-B-lactamas"/>
</dbReference>
<organism evidence="2 3">
    <name type="scientific">Megasphaera paucivorans</name>
    <dbReference type="NCBI Taxonomy" id="349095"/>
    <lineage>
        <taxon>Bacteria</taxon>
        <taxon>Bacillati</taxon>
        <taxon>Bacillota</taxon>
        <taxon>Negativicutes</taxon>
        <taxon>Veillonellales</taxon>
        <taxon>Veillonellaceae</taxon>
        <taxon>Megasphaera</taxon>
    </lineage>
</organism>
<dbReference type="PANTHER" id="PTHR42951">
    <property type="entry name" value="METALLO-BETA-LACTAMASE DOMAIN-CONTAINING"/>
    <property type="match status" value="1"/>
</dbReference>
<dbReference type="STRING" id="349095.SAMN05660299_02381"/>
<dbReference type="InterPro" id="IPR036866">
    <property type="entry name" value="RibonucZ/Hydroxyglut_hydro"/>
</dbReference>
<sequence length="291" mass="33471">MFELIKLKGNTYYIESPAKIGVYLSGTEVYLIDSGNDKDAGRKIRKLLDEKCWHLRGIVNTHSNADHIGGNAYLAKQTQCGIYANGIERAFTRWPILETSFLYGGYPPKDLRHKFLRAAESPAQDFSADGFPQELIPVDLPGHFFHMVGFRTPDDVVFLADCLSSREILDKYHISFIYNVEEYLQTLDKVEAMKAAIFVPSHAAVTSDIIPLVQYNRAKVMEIGERIYGMCRIPLIFEEILKQIFDVYSLQLNFEQYVLVGSTLRSYLSWLRDAQKINVEFDNNRLYWKCI</sequence>
<dbReference type="RefSeq" id="WP_091652238.1">
    <property type="nucleotide sequence ID" value="NZ_FNHQ01000032.1"/>
</dbReference>
<dbReference type="SMART" id="SM00849">
    <property type="entry name" value="Lactamase_B"/>
    <property type="match status" value="1"/>
</dbReference>
<dbReference type="Gene3D" id="3.60.15.10">
    <property type="entry name" value="Ribonuclease Z/Hydroxyacylglutathione hydrolase-like"/>
    <property type="match status" value="1"/>
</dbReference>
<dbReference type="InterPro" id="IPR050855">
    <property type="entry name" value="NDM-1-like"/>
</dbReference>
<evidence type="ECO:0000313" key="3">
    <source>
        <dbReference type="Proteomes" id="UP000199309"/>
    </source>
</evidence>
<dbReference type="EMBL" id="FNHQ01000032">
    <property type="protein sequence ID" value="SDN23794.1"/>
    <property type="molecule type" value="Genomic_DNA"/>
</dbReference>
<feature type="domain" description="Metallo-beta-lactamase" evidence="1">
    <location>
        <begin position="18"/>
        <end position="202"/>
    </location>
</feature>
<evidence type="ECO:0000313" key="2">
    <source>
        <dbReference type="EMBL" id="SDN23794.1"/>
    </source>
</evidence>
<dbReference type="SUPFAM" id="SSF56281">
    <property type="entry name" value="Metallo-hydrolase/oxidoreductase"/>
    <property type="match status" value="1"/>
</dbReference>
<accession>A0A1G9ZRL8</accession>
<proteinExistence type="predicted"/>
<reference evidence="2 3" key="1">
    <citation type="submission" date="2016-10" db="EMBL/GenBank/DDBJ databases">
        <authorList>
            <person name="de Groot N.N."/>
        </authorList>
    </citation>
    <scope>NUCLEOTIDE SEQUENCE [LARGE SCALE GENOMIC DNA]</scope>
    <source>
        <strain evidence="2 3">DSM 16981</strain>
    </source>
</reference>
<dbReference type="PANTHER" id="PTHR42951:SF14">
    <property type="entry name" value="METALLO-BETA-LACTAMASE SUPERFAMILY PROTEIN"/>
    <property type="match status" value="1"/>
</dbReference>
<dbReference type="AlphaFoldDB" id="A0A1G9ZRL8"/>
<evidence type="ECO:0000259" key="1">
    <source>
        <dbReference type="SMART" id="SM00849"/>
    </source>
</evidence>
<keyword evidence="3" id="KW-1185">Reference proteome</keyword>
<dbReference type="Pfam" id="PF00753">
    <property type="entry name" value="Lactamase_B"/>
    <property type="match status" value="1"/>
</dbReference>
<name>A0A1G9ZRL8_9FIRM</name>
<gene>
    <name evidence="2" type="ORF">SAMN05660299_02381</name>
</gene>
<dbReference type="Proteomes" id="UP000199309">
    <property type="component" value="Unassembled WGS sequence"/>
</dbReference>